<name>A0ABR0YQH3_HUSHU</name>
<dbReference type="SUPFAM" id="SSF51569">
    <property type="entry name" value="Aldolase"/>
    <property type="match status" value="1"/>
</dbReference>
<comment type="similarity">
    <text evidence="2">Belongs to the class I fructose-bisphosphate aldolase family.</text>
</comment>
<dbReference type="Proteomes" id="UP001369086">
    <property type="component" value="Unassembled WGS sequence"/>
</dbReference>
<keyword evidence="8" id="KW-1185">Reference proteome</keyword>
<evidence type="ECO:0000313" key="7">
    <source>
        <dbReference type="EMBL" id="KAK6474619.1"/>
    </source>
</evidence>
<accession>A0ABR0YQH3</accession>
<gene>
    <name evidence="7" type="ORF">HHUSO_G25468</name>
</gene>
<keyword evidence="4" id="KW-0324">Glycolysis</keyword>
<dbReference type="EC" id="4.1.2.13" evidence="3"/>
<comment type="caution">
    <text evidence="7">The sequence shown here is derived from an EMBL/GenBank/DDBJ whole genome shotgun (WGS) entry which is preliminary data.</text>
</comment>
<evidence type="ECO:0000256" key="2">
    <source>
        <dbReference type="ARBA" id="ARBA00010387"/>
    </source>
</evidence>
<dbReference type="Pfam" id="PF00274">
    <property type="entry name" value="Glycolytic"/>
    <property type="match status" value="1"/>
</dbReference>
<dbReference type="InterPro" id="IPR000741">
    <property type="entry name" value="FBA_I"/>
</dbReference>
<protein>
    <recommendedName>
        <fullName evidence="3">fructose-bisphosphate aldolase</fullName>
        <ecNumber evidence="3">4.1.2.13</ecNumber>
    </recommendedName>
</protein>
<evidence type="ECO:0000256" key="1">
    <source>
        <dbReference type="ARBA" id="ARBA00004714"/>
    </source>
</evidence>
<evidence type="ECO:0000256" key="3">
    <source>
        <dbReference type="ARBA" id="ARBA00013068"/>
    </source>
</evidence>
<dbReference type="InterPro" id="IPR013785">
    <property type="entry name" value="Aldolase_TIM"/>
</dbReference>
<evidence type="ECO:0000256" key="4">
    <source>
        <dbReference type="ARBA" id="ARBA00023152"/>
    </source>
</evidence>
<keyword evidence="5" id="KW-0456">Lyase</keyword>
<dbReference type="Gene3D" id="3.20.20.70">
    <property type="entry name" value="Aldolase class I"/>
    <property type="match status" value="1"/>
</dbReference>
<comment type="pathway">
    <text evidence="1">Carbohydrate degradation; glycolysis; D-glyceraldehyde 3-phosphate and glycerone phosphate from D-glucose: step 4/4.</text>
</comment>
<dbReference type="EMBL" id="JAHFZB010000025">
    <property type="protein sequence ID" value="KAK6474619.1"/>
    <property type="molecule type" value="Genomic_DNA"/>
</dbReference>
<dbReference type="PANTHER" id="PTHR11627">
    <property type="entry name" value="FRUCTOSE-BISPHOSPHATE ALDOLASE"/>
    <property type="match status" value="1"/>
</dbReference>
<evidence type="ECO:0000313" key="8">
    <source>
        <dbReference type="Proteomes" id="UP001369086"/>
    </source>
</evidence>
<reference evidence="7 8" key="1">
    <citation type="submission" date="2021-05" db="EMBL/GenBank/DDBJ databases">
        <authorList>
            <person name="Zahm M."/>
            <person name="Klopp C."/>
            <person name="Cabau C."/>
            <person name="Kuhl H."/>
            <person name="Suciu R."/>
            <person name="Ciorpac M."/>
            <person name="Holostenco D."/>
            <person name="Gessner J."/>
            <person name="Wuertz S."/>
            <person name="Hohne C."/>
            <person name="Stock M."/>
            <person name="Gislard M."/>
            <person name="Lluch J."/>
            <person name="Milhes M."/>
            <person name="Lampietro C."/>
            <person name="Lopez Roques C."/>
            <person name="Donnadieu C."/>
            <person name="Du K."/>
            <person name="Schartl M."/>
            <person name="Guiguen Y."/>
        </authorList>
    </citation>
    <scope>NUCLEOTIDE SEQUENCE [LARGE SCALE GENOMIC DNA]</scope>
    <source>
        <strain evidence="7">Hh-F2</strain>
        <tissue evidence="7">Blood</tissue>
    </source>
</reference>
<sequence>MPLSISTPLTSAPRPNPGSTFSYGRALQASTLSAWAGKPGDLQAAQVAFSERAKINGLASTGSYIQSGQKDKAASQSLFTASYVY</sequence>
<organism evidence="7 8">
    <name type="scientific">Huso huso</name>
    <name type="common">Beluga</name>
    <name type="synonym">Acipenser huso</name>
    <dbReference type="NCBI Taxonomy" id="61971"/>
    <lineage>
        <taxon>Eukaryota</taxon>
        <taxon>Metazoa</taxon>
        <taxon>Chordata</taxon>
        <taxon>Craniata</taxon>
        <taxon>Vertebrata</taxon>
        <taxon>Euteleostomi</taxon>
        <taxon>Actinopterygii</taxon>
        <taxon>Chondrostei</taxon>
        <taxon>Acipenseriformes</taxon>
        <taxon>Acipenseridae</taxon>
        <taxon>Huso</taxon>
    </lineage>
</organism>
<feature type="region of interest" description="Disordered" evidence="6">
    <location>
        <begin position="1"/>
        <end position="20"/>
    </location>
</feature>
<evidence type="ECO:0000256" key="6">
    <source>
        <dbReference type="SAM" id="MobiDB-lite"/>
    </source>
</evidence>
<feature type="compositionally biased region" description="Polar residues" evidence="6">
    <location>
        <begin position="1"/>
        <end position="10"/>
    </location>
</feature>
<proteinExistence type="inferred from homology"/>
<evidence type="ECO:0000256" key="5">
    <source>
        <dbReference type="ARBA" id="ARBA00023239"/>
    </source>
</evidence>